<reference evidence="2" key="1">
    <citation type="submission" date="2010-05" db="EMBL/GenBank/DDBJ databases">
        <title>The Genome Sequence of Magnaporthe poae strain ATCC 64411.</title>
        <authorList>
            <consortium name="The Broad Institute Genome Sequencing Platform"/>
            <consortium name="Broad Institute Genome Sequencing Center for Infectious Disease"/>
            <person name="Ma L.-J."/>
            <person name="Dead R."/>
            <person name="Young S."/>
            <person name="Zeng Q."/>
            <person name="Koehrsen M."/>
            <person name="Alvarado L."/>
            <person name="Berlin A."/>
            <person name="Chapman S.B."/>
            <person name="Chen Z."/>
            <person name="Freedman E."/>
            <person name="Gellesch M."/>
            <person name="Goldberg J."/>
            <person name="Griggs A."/>
            <person name="Gujja S."/>
            <person name="Heilman E.R."/>
            <person name="Heiman D."/>
            <person name="Hepburn T."/>
            <person name="Howarth C."/>
            <person name="Jen D."/>
            <person name="Larson L."/>
            <person name="Mehta T."/>
            <person name="Neiman D."/>
            <person name="Pearson M."/>
            <person name="Roberts A."/>
            <person name="Saif S."/>
            <person name="Shea T."/>
            <person name="Shenoy N."/>
            <person name="Sisk P."/>
            <person name="Stolte C."/>
            <person name="Sykes S."/>
            <person name="Walk T."/>
            <person name="White J."/>
            <person name="Yandava C."/>
            <person name="Haas B."/>
            <person name="Nusbaum C."/>
            <person name="Birren B."/>
        </authorList>
    </citation>
    <scope>NUCLEOTIDE SEQUENCE</scope>
    <source>
        <strain evidence="2">ATCC 64411</strain>
    </source>
</reference>
<dbReference type="VEuPathDB" id="FungiDB:MAPG_04299"/>
<dbReference type="OrthoDB" id="68575at2759"/>
<dbReference type="AlphaFoldDB" id="A0A0C4DWC3"/>
<dbReference type="PANTHER" id="PTHR42923:SF26">
    <property type="entry name" value="FMN REDUCTASE LOT6, PUTATIVE (AFU_ORTHOLOGUE AFUA_7G06600)-RELATED"/>
    <property type="match status" value="1"/>
</dbReference>
<reference evidence="3" key="4">
    <citation type="journal article" date="2015" name="G3 (Bethesda)">
        <title>Genome sequences of three phytopathogenic species of the Magnaporthaceae family of fungi.</title>
        <authorList>
            <person name="Okagaki L.H."/>
            <person name="Nunes C.C."/>
            <person name="Sailsbery J."/>
            <person name="Clay B."/>
            <person name="Brown D."/>
            <person name="John T."/>
            <person name="Oh Y."/>
            <person name="Young N."/>
            <person name="Fitzgerald M."/>
            <person name="Haas B.J."/>
            <person name="Zeng Q."/>
            <person name="Young S."/>
            <person name="Adiconis X."/>
            <person name="Fan L."/>
            <person name="Levin J.Z."/>
            <person name="Mitchell T.K."/>
            <person name="Okubara P.A."/>
            <person name="Farman M.L."/>
            <person name="Kohn L.M."/>
            <person name="Birren B."/>
            <person name="Ma L.-J."/>
            <person name="Dean R.A."/>
        </authorList>
    </citation>
    <scope>NUCLEOTIDE SEQUENCE</scope>
    <source>
        <strain evidence="3">ATCC 64411 / 73-15</strain>
    </source>
</reference>
<dbReference type="InterPro" id="IPR036188">
    <property type="entry name" value="FAD/NAD-bd_sf"/>
</dbReference>
<evidence type="ECO:0000256" key="1">
    <source>
        <dbReference type="SAM" id="SignalP"/>
    </source>
</evidence>
<evidence type="ECO:0008006" key="5">
    <source>
        <dbReference type="Google" id="ProtNLM"/>
    </source>
</evidence>
<evidence type="ECO:0000313" key="3">
    <source>
        <dbReference type="EnsemblFungi" id="MAPG_04299T0"/>
    </source>
</evidence>
<evidence type="ECO:0000313" key="2">
    <source>
        <dbReference type="EMBL" id="KLU85271.1"/>
    </source>
</evidence>
<keyword evidence="1" id="KW-0732">Signal</keyword>
<dbReference type="OMA" id="NFQTTLW"/>
<evidence type="ECO:0000313" key="4">
    <source>
        <dbReference type="Proteomes" id="UP000011715"/>
    </source>
</evidence>
<reference evidence="4" key="2">
    <citation type="submission" date="2010-05" db="EMBL/GenBank/DDBJ databases">
        <title>The genome sequence of Magnaporthe poae strain ATCC 64411.</title>
        <authorList>
            <person name="Ma L.-J."/>
            <person name="Dead R."/>
            <person name="Young S."/>
            <person name="Zeng Q."/>
            <person name="Koehrsen M."/>
            <person name="Alvarado L."/>
            <person name="Berlin A."/>
            <person name="Chapman S.B."/>
            <person name="Chen Z."/>
            <person name="Freedman E."/>
            <person name="Gellesch M."/>
            <person name="Goldberg J."/>
            <person name="Griggs A."/>
            <person name="Gujja S."/>
            <person name="Heilman E.R."/>
            <person name="Heiman D."/>
            <person name="Hepburn T."/>
            <person name="Howarth C."/>
            <person name="Jen D."/>
            <person name="Larson L."/>
            <person name="Mehta T."/>
            <person name="Neiman D."/>
            <person name="Pearson M."/>
            <person name="Roberts A."/>
            <person name="Saif S."/>
            <person name="Shea T."/>
            <person name="Shenoy N."/>
            <person name="Sisk P."/>
            <person name="Stolte C."/>
            <person name="Sykes S."/>
            <person name="Walk T."/>
            <person name="White J."/>
            <person name="Yandava C."/>
            <person name="Haas B."/>
            <person name="Nusbaum C."/>
            <person name="Birren B."/>
        </authorList>
    </citation>
    <scope>NUCLEOTIDE SEQUENCE [LARGE SCALE GENOMIC DNA]</scope>
    <source>
        <strain evidence="4">ATCC 64411 / 73-15</strain>
    </source>
</reference>
<dbReference type="Pfam" id="PF13450">
    <property type="entry name" value="NAD_binding_8"/>
    <property type="match status" value="1"/>
</dbReference>
<dbReference type="InterPro" id="IPR050464">
    <property type="entry name" value="Zeta_carotene_desat/Oxidored"/>
</dbReference>
<dbReference type="Gene3D" id="3.50.50.60">
    <property type="entry name" value="FAD/NAD(P)-binding domain"/>
    <property type="match status" value="1"/>
</dbReference>
<gene>
    <name evidence="2" type="ORF">MAPG_04299</name>
</gene>
<dbReference type="EMBL" id="GL876968">
    <property type="protein sequence ID" value="KLU85271.1"/>
    <property type="molecule type" value="Genomic_DNA"/>
</dbReference>
<dbReference type="eggNOG" id="ENOG502SIR2">
    <property type="taxonomic scope" value="Eukaryota"/>
</dbReference>
<feature type="chain" id="PRO_5009385389" description="Amine oxidase" evidence="1">
    <location>
        <begin position="20"/>
        <end position="492"/>
    </location>
</feature>
<proteinExistence type="predicted"/>
<reference evidence="2" key="3">
    <citation type="submission" date="2011-03" db="EMBL/GenBank/DDBJ databases">
        <title>Annotation of Magnaporthe poae ATCC 64411.</title>
        <authorList>
            <person name="Ma L.-J."/>
            <person name="Dead R."/>
            <person name="Young S.K."/>
            <person name="Zeng Q."/>
            <person name="Gargeya S."/>
            <person name="Fitzgerald M."/>
            <person name="Haas B."/>
            <person name="Abouelleil A."/>
            <person name="Alvarado L."/>
            <person name="Arachchi H.M."/>
            <person name="Berlin A."/>
            <person name="Brown A."/>
            <person name="Chapman S.B."/>
            <person name="Chen Z."/>
            <person name="Dunbar C."/>
            <person name="Freedman E."/>
            <person name="Gearin G."/>
            <person name="Gellesch M."/>
            <person name="Goldberg J."/>
            <person name="Griggs A."/>
            <person name="Gujja S."/>
            <person name="Heiman D."/>
            <person name="Howarth C."/>
            <person name="Larson L."/>
            <person name="Lui A."/>
            <person name="MacDonald P.J.P."/>
            <person name="Mehta T."/>
            <person name="Montmayeur A."/>
            <person name="Murphy C."/>
            <person name="Neiman D."/>
            <person name="Pearson M."/>
            <person name="Priest M."/>
            <person name="Roberts A."/>
            <person name="Saif S."/>
            <person name="Shea T."/>
            <person name="Shenoy N."/>
            <person name="Sisk P."/>
            <person name="Stolte C."/>
            <person name="Sykes S."/>
            <person name="Yandava C."/>
            <person name="Wortman J."/>
            <person name="Nusbaum C."/>
            <person name="Birren B."/>
        </authorList>
    </citation>
    <scope>NUCLEOTIDE SEQUENCE</scope>
    <source>
        <strain evidence="2">ATCC 64411</strain>
    </source>
</reference>
<name>A0A0C4DWC3_MAGP6</name>
<reference evidence="3" key="5">
    <citation type="submission" date="2015-06" db="UniProtKB">
        <authorList>
            <consortium name="EnsemblFungi"/>
        </authorList>
    </citation>
    <scope>IDENTIFICATION</scope>
    <source>
        <strain evidence="3">ATCC 64411</strain>
    </source>
</reference>
<dbReference type="EnsemblFungi" id="MAPG_04299T0">
    <property type="protein sequence ID" value="MAPG_04299T0"/>
    <property type="gene ID" value="MAPG_04299"/>
</dbReference>
<dbReference type="Gene3D" id="3.30.70.1990">
    <property type="match status" value="1"/>
</dbReference>
<feature type="signal peptide" evidence="1">
    <location>
        <begin position="1"/>
        <end position="19"/>
    </location>
</feature>
<keyword evidence="4" id="KW-1185">Reference proteome</keyword>
<dbReference type="EMBL" id="ADBL01001018">
    <property type="status" value="NOT_ANNOTATED_CDS"/>
    <property type="molecule type" value="Genomic_DNA"/>
</dbReference>
<dbReference type="PANTHER" id="PTHR42923">
    <property type="entry name" value="PROTOPORPHYRINOGEN OXIDASE"/>
    <property type="match status" value="1"/>
</dbReference>
<accession>A0A0C4DWC3</accession>
<dbReference type="SUPFAM" id="SSF51905">
    <property type="entry name" value="FAD/NAD(P)-binding domain"/>
    <property type="match status" value="1"/>
</dbReference>
<sequence length="492" mass="53506">MVNRRLLAALAWGPMLTQATELNEAEFSSVITKDVAIVGGGASGSYAAVRLREDFGRSVVIIEAKNYLGGHVATYNDPVTGGAYDYGVNSYVDTGGARAFFERMGVATASPTRVTRTNVYADFRTGEPVPGWISPNNSAALETYLQLCLKYKDMMLPDYSKFPTGDTIPEELLIPFGEFVARHGIEAALPIIFQIAGMGTGGNMLKLPTLYMMQAFGASMVMALRPATGLGFVPASRNNSQLYGNIASLLGSDVLYSSRVEQAERPACPSPSSCSSSSRGVKLVVRRADGTKVLVKAKRLLVAFEPTLPALEGLEVDAEERAVFGRWKTSRAYVGIVTHPALPPAVSIINTPVESAPDHYLVDLQGPYVVRYEHYGAPSNLYRVLMMGNDSFTAEQARALTQTSFDKLVASGVVPANTTQQPVTFKAFSDHRQMHLHFSREELKAGFIQQQYALQGHRLTFYTGAAWTAQFTNAVWTFTDTILPRVVEGLKA</sequence>
<dbReference type="Gene3D" id="1.10.405.20">
    <property type="match status" value="1"/>
</dbReference>
<protein>
    <recommendedName>
        <fullName evidence="5">Amine oxidase</fullName>
    </recommendedName>
</protein>
<dbReference type="Proteomes" id="UP000011715">
    <property type="component" value="Unassembled WGS sequence"/>
</dbReference>
<dbReference type="GO" id="GO:0016491">
    <property type="term" value="F:oxidoreductase activity"/>
    <property type="evidence" value="ECO:0007669"/>
    <property type="project" value="TreeGrafter"/>
</dbReference>
<organism evidence="3 4">
    <name type="scientific">Magnaporthiopsis poae (strain ATCC 64411 / 73-15)</name>
    <name type="common">Kentucky bluegrass fungus</name>
    <name type="synonym">Magnaporthe poae</name>
    <dbReference type="NCBI Taxonomy" id="644358"/>
    <lineage>
        <taxon>Eukaryota</taxon>
        <taxon>Fungi</taxon>
        <taxon>Dikarya</taxon>
        <taxon>Ascomycota</taxon>
        <taxon>Pezizomycotina</taxon>
        <taxon>Sordariomycetes</taxon>
        <taxon>Sordariomycetidae</taxon>
        <taxon>Magnaporthales</taxon>
        <taxon>Magnaporthaceae</taxon>
        <taxon>Magnaporthiopsis</taxon>
    </lineage>
</organism>